<organism evidence="5 6">
    <name type="scientific">Rhynchospora pubera</name>
    <dbReference type="NCBI Taxonomy" id="906938"/>
    <lineage>
        <taxon>Eukaryota</taxon>
        <taxon>Viridiplantae</taxon>
        <taxon>Streptophyta</taxon>
        <taxon>Embryophyta</taxon>
        <taxon>Tracheophyta</taxon>
        <taxon>Spermatophyta</taxon>
        <taxon>Magnoliopsida</taxon>
        <taxon>Liliopsida</taxon>
        <taxon>Poales</taxon>
        <taxon>Cyperaceae</taxon>
        <taxon>Cyperoideae</taxon>
        <taxon>Rhynchosporeae</taxon>
        <taxon>Rhynchospora</taxon>
    </lineage>
</organism>
<evidence type="ECO:0000313" key="6">
    <source>
        <dbReference type="Proteomes" id="UP001140206"/>
    </source>
</evidence>
<dbReference type="PROSITE" id="PS50097">
    <property type="entry name" value="BTB"/>
    <property type="match status" value="1"/>
</dbReference>
<dbReference type="Gene3D" id="1.25.40.420">
    <property type="match status" value="1"/>
</dbReference>
<dbReference type="InterPro" id="IPR008974">
    <property type="entry name" value="TRAF-like"/>
</dbReference>
<proteinExistence type="inferred from homology"/>
<name>A0AAV8CHC3_9POAL</name>
<gene>
    <name evidence="5" type="ORF">LUZ62_087818</name>
</gene>
<evidence type="ECO:0000259" key="4">
    <source>
        <dbReference type="PROSITE" id="PS50144"/>
    </source>
</evidence>
<dbReference type="InterPro" id="IPR000210">
    <property type="entry name" value="BTB/POZ_dom"/>
</dbReference>
<dbReference type="InterPro" id="IPR045005">
    <property type="entry name" value="BPM1-6"/>
</dbReference>
<protein>
    <submittedName>
        <fullName evidence="5">BTB-POZ and MATH domain 2</fullName>
    </submittedName>
</protein>
<dbReference type="Gene3D" id="2.60.210.10">
    <property type="entry name" value="Apoptosis, Tumor Necrosis Factor Receptor Associated Protein 2, Chain A"/>
    <property type="match status" value="1"/>
</dbReference>
<dbReference type="SMART" id="SM00225">
    <property type="entry name" value="BTB"/>
    <property type="match status" value="1"/>
</dbReference>
<dbReference type="InterPro" id="IPR056423">
    <property type="entry name" value="BACK_BPM_SPOP"/>
</dbReference>
<dbReference type="InterPro" id="IPR002083">
    <property type="entry name" value="MATH/TRAF_dom"/>
</dbReference>
<dbReference type="PANTHER" id="PTHR26379">
    <property type="entry name" value="BTB/POZ AND MATH DOMAIN-CONTAINING PROTEIN 1"/>
    <property type="match status" value="1"/>
</dbReference>
<dbReference type="Gene3D" id="3.30.710.10">
    <property type="entry name" value="Potassium Channel Kv1.1, Chain A"/>
    <property type="match status" value="1"/>
</dbReference>
<comment type="caution">
    <text evidence="5">The sequence shown here is derived from an EMBL/GenBank/DDBJ whole genome shotgun (WGS) entry which is preliminary data.</text>
</comment>
<dbReference type="Pfam" id="PF00651">
    <property type="entry name" value="BTB"/>
    <property type="match status" value="1"/>
</dbReference>
<dbReference type="PANTHER" id="PTHR26379:SF187">
    <property type="entry name" value="OS07G0655300 PROTEIN"/>
    <property type="match status" value="1"/>
</dbReference>
<dbReference type="Pfam" id="PF22486">
    <property type="entry name" value="MATH_2"/>
    <property type="match status" value="1"/>
</dbReference>
<dbReference type="PROSITE" id="PS50144">
    <property type="entry name" value="MATH"/>
    <property type="match status" value="1"/>
</dbReference>
<dbReference type="SUPFAM" id="SSF49599">
    <property type="entry name" value="TRAF domain-like"/>
    <property type="match status" value="1"/>
</dbReference>
<dbReference type="CDD" id="cd00121">
    <property type="entry name" value="MATH"/>
    <property type="match status" value="1"/>
</dbReference>
<comment type="similarity">
    <text evidence="2">Belongs to the Tdpoz family.</text>
</comment>
<evidence type="ECO:0000256" key="2">
    <source>
        <dbReference type="ARBA" id="ARBA00010846"/>
    </source>
</evidence>
<reference evidence="5" key="1">
    <citation type="submission" date="2022-08" db="EMBL/GenBank/DDBJ databases">
        <authorList>
            <person name="Marques A."/>
        </authorList>
    </citation>
    <scope>NUCLEOTIDE SEQUENCE</scope>
    <source>
        <strain evidence="5">RhyPub2mFocal</strain>
        <tissue evidence="5">Leaves</tissue>
    </source>
</reference>
<dbReference type="EMBL" id="JAMFTS010000005">
    <property type="protein sequence ID" value="KAJ4753413.1"/>
    <property type="molecule type" value="Genomic_DNA"/>
</dbReference>
<keyword evidence="6" id="KW-1185">Reference proteome</keyword>
<dbReference type="InterPro" id="IPR011333">
    <property type="entry name" value="SKP1/BTB/POZ_sf"/>
</dbReference>
<dbReference type="SUPFAM" id="SSF54695">
    <property type="entry name" value="POZ domain"/>
    <property type="match status" value="1"/>
</dbReference>
<evidence type="ECO:0000313" key="5">
    <source>
        <dbReference type="EMBL" id="KAJ4753413.1"/>
    </source>
</evidence>
<dbReference type="GO" id="GO:0016567">
    <property type="term" value="P:protein ubiquitination"/>
    <property type="evidence" value="ECO:0007669"/>
    <property type="project" value="InterPro"/>
</dbReference>
<accession>A0AAV8CHC3</accession>
<evidence type="ECO:0000256" key="1">
    <source>
        <dbReference type="ARBA" id="ARBA00004906"/>
    </source>
</evidence>
<feature type="domain" description="MATH" evidence="4">
    <location>
        <begin position="20"/>
        <end position="144"/>
    </location>
</feature>
<dbReference type="Pfam" id="PF24570">
    <property type="entry name" value="BACK_BPM_SPOP"/>
    <property type="match status" value="1"/>
</dbReference>
<dbReference type="Proteomes" id="UP001140206">
    <property type="component" value="Chromosome 5"/>
</dbReference>
<sequence length="365" mass="42219">MYLNNFGASNNLITAITGQECSFKINYGETKDYCINSFVRSPSFMCSGYEWCIRYYPRPRGSHGGESNSEHVGIYFELESPAQNVSASMAFRLISEDLRSSQPRQLWSFFPYKRSIQGFRTFIKRSLLESEFVRDGCFVLSCDIRVLNGEWERTSLPDDIPAPPVPYLQYDLYEFLKRHEMTDIFIDIEGVIWPAHRLILAARSPYFKELFTTLPPGVSTLKINYLSPAVFNVVLHFMYTDTLLPVQLLFDVNSSAKDVDLYKLIERVLMVASGFKLDHLKLICEEKLAKHISMETVVSSLELAHSLDCRHLKEVCFQFGSKPENINEFMQSDVYAQLMQRYPELLAEYRARNTDFPPSQNQRTE</sequence>
<evidence type="ECO:0000259" key="3">
    <source>
        <dbReference type="PROSITE" id="PS50097"/>
    </source>
</evidence>
<comment type="pathway">
    <text evidence="1">Protein modification; protein ubiquitination.</text>
</comment>
<feature type="domain" description="BTB" evidence="3">
    <location>
        <begin position="182"/>
        <end position="247"/>
    </location>
</feature>
<dbReference type="AlphaFoldDB" id="A0AAV8CHC3"/>